<dbReference type="Proteomes" id="UP000440096">
    <property type="component" value="Unassembled WGS sequence"/>
</dbReference>
<evidence type="ECO:0000313" key="8">
    <source>
        <dbReference type="Proteomes" id="UP000440096"/>
    </source>
</evidence>
<dbReference type="InterPro" id="IPR036661">
    <property type="entry name" value="Luciferase-like_sf"/>
</dbReference>
<keyword evidence="2" id="KW-0288">FMN</keyword>
<dbReference type="AlphaFoldDB" id="A0A6N7YKD9"/>
<dbReference type="PANTHER" id="PTHR42847">
    <property type="entry name" value="ALKANESULFONATE MONOOXYGENASE"/>
    <property type="match status" value="1"/>
</dbReference>
<keyword evidence="4" id="KW-0503">Monooxygenase</keyword>
<dbReference type="InterPro" id="IPR011251">
    <property type="entry name" value="Luciferase-like_dom"/>
</dbReference>
<feature type="compositionally biased region" description="Polar residues" evidence="5">
    <location>
        <begin position="1"/>
        <end position="24"/>
    </location>
</feature>
<proteinExistence type="predicted"/>
<dbReference type="SUPFAM" id="SSF51679">
    <property type="entry name" value="Bacterial luciferase-like"/>
    <property type="match status" value="1"/>
</dbReference>
<accession>A0A6N7YKD9</accession>
<dbReference type="GO" id="GO:0004497">
    <property type="term" value="F:monooxygenase activity"/>
    <property type="evidence" value="ECO:0007669"/>
    <property type="project" value="UniProtKB-KW"/>
</dbReference>
<evidence type="ECO:0000313" key="7">
    <source>
        <dbReference type="EMBL" id="MTD52482.1"/>
    </source>
</evidence>
<feature type="region of interest" description="Disordered" evidence="5">
    <location>
        <begin position="199"/>
        <end position="256"/>
    </location>
</feature>
<dbReference type="Pfam" id="PF00296">
    <property type="entry name" value="Bac_luciferase"/>
    <property type="match status" value="1"/>
</dbReference>
<keyword evidence="3" id="KW-0560">Oxidoreductase</keyword>
<dbReference type="PANTHER" id="PTHR42847:SF4">
    <property type="entry name" value="ALKANESULFONATE MONOOXYGENASE-RELATED"/>
    <property type="match status" value="1"/>
</dbReference>
<reference evidence="7 8" key="1">
    <citation type="submission" date="2019-11" db="EMBL/GenBank/DDBJ databases">
        <title>Draft genome of Amycolatopsis RM579.</title>
        <authorList>
            <person name="Duangmal K."/>
            <person name="Mingma R."/>
        </authorList>
    </citation>
    <scope>NUCLEOTIDE SEQUENCE [LARGE SCALE GENOMIC DNA]</scope>
    <source>
        <strain evidence="7 8">RM579</strain>
    </source>
</reference>
<evidence type="ECO:0000259" key="6">
    <source>
        <dbReference type="Pfam" id="PF00296"/>
    </source>
</evidence>
<evidence type="ECO:0000256" key="4">
    <source>
        <dbReference type="ARBA" id="ARBA00023033"/>
    </source>
</evidence>
<dbReference type="Gene3D" id="3.20.20.30">
    <property type="entry name" value="Luciferase-like domain"/>
    <property type="match status" value="1"/>
</dbReference>
<keyword evidence="8" id="KW-1185">Reference proteome</keyword>
<organism evidence="7 8">
    <name type="scientific">Amycolatopsis pithecellobii</name>
    <dbReference type="NCBI Taxonomy" id="664692"/>
    <lineage>
        <taxon>Bacteria</taxon>
        <taxon>Bacillati</taxon>
        <taxon>Actinomycetota</taxon>
        <taxon>Actinomycetes</taxon>
        <taxon>Pseudonocardiales</taxon>
        <taxon>Pseudonocardiaceae</taxon>
        <taxon>Amycolatopsis</taxon>
    </lineage>
</organism>
<feature type="compositionally biased region" description="Low complexity" evidence="5">
    <location>
        <begin position="144"/>
        <end position="153"/>
    </location>
</feature>
<feature type="region of interest" description="Disordered" evidence="5">
    <location>
        <begin position="104"/>
        <end position="153"/>
    </location>
</feature>
<protein>
    <submittedName>
        <fullName evidence="7">LLM class flavin-dependent oxidoreductase</fullName>
    </submittedName>
</protein>
<feature type="domain" description="Luciferase-like" evidence="6">
    <location>
        <begin position="329"/>
        <end position="633"/>
    </location>
</feature>
<name>A0A6N7YKD9_9PSEU</name>
<dbReference type="GO" id="GO:0016705">
    <property type="term" value="F:oxidoreductase activity, acting on paired donors, with incorporation or reduction of molecular oxygen"/>
    <property type="evidence" value="ECO:0007669"/>
    <property type="project" value="InterPro"/>
</dbReference>
<evidence type="ECO:0000256" key="3">
    <source>
        <dbReference type="ARBA" id="ARBA00023002"/>
    </source>
</evidence>
<comment type="caution">
    <text evidence="7">The sequence shown here is derived from an EMBL/GenBank/DDBJ whole genome shotgun (WGS) entry which is preliminary data.</text>
</comment>
<feature type="region of interest" description="Disordered" evidence="5">
    <location>
        <begin position="1"/>
        <end position="50"/>
    </location>
</feature>
<dbReference type="EMBL" id="WMBA01000001">
    <property type="protein sequence ID" value="MTD52482.1"/>
    <property type="molecule type" value="Genomic_DNA"/>
</dbReference>
<dbReference type="InterPro" id="IPR050172">
    <property type="entry name" value="SsuD_RutA_monooxygenase"/>
</dbReference>
<keyword evidence="1" id="KW-0285">Flavoprotein</keyword>
<dbReference type="OrthoDB" id="9814695at2"/>
<evidence type="ECO:0000256" key="5">
    <source>
        <dbReference type="SAM" id="MobiDB-lite"/>
    </source>
</evidence>
<sequence length="666" mass="72864">MSSTPGNQRSTAPNSPIRDQTSRAATGRPSERVTEAMTRPTRCACRRGTGPDSSLFRLPSYRIDSSALGETNAMAQRDTRAIGCAPRSLVQRAILCRRQEGYRTPKRAAPHRSCSGPEAHAGRTSPNPRWGRRGSRPMTGGTLRGAAPKGVGKAVARVRIQPDRGVRVEGRPDVLHQGDVLAYVSACASPVASSVPRLRPRHALRSRAGPPSRTHPGNRAPNQWFERLSRPSIAMRSGSGVLNGPHLPRRDPPRERVRHDAGCIRTGLKPLYPQERELMTQAPQSAVPAAGDVVDPVVSPKDTPILNDINKFKLVLLSLNTARGTTLTHGEGTLQITWDETVRIAKAAEKAGLDAILSIAHWKNWAQSRPQYDRMWDAITFAAGLAAVTERIQFFSTVHIPLFHPVMVAKMAATVDHIASGRLALNVVAGWNQSEFGMFGLPEIEHDKRYEYAAEWMDFLLKIFESDEPFDFHGHFLHGENVVSQPKPLQRPRPVIMSAGSSGAGMAFASKYADVNFGIYPSLEEFPAILAKAKATATEAGNPGLKFCGHGYIVCGDTEADAKKQFKYLVEDKLDRLSTETLTEMSMGKMHSVDVVAREHMYQQTAGGNWGFPLVGTAEQVFEGIKVMAEGGMAGMAVSFPDYDEGVARYDETIRPLLIEAGLRKF</sequence>
<evidence type="ECO:0000256" key="1">
    <source>
        <dbReference type="ARBA" id="ARBA00022630"/>
    </source>
</evidence>
<gene>
    <name evidence="7" type="ORF">GKO32_00560</name>
</gene>
<evidence type="ECO:0000256" key="2">
    <source>
        <dbReference type="ARBA" id="ARBA00022643"/>
    </source>
</evidence>